<sequence length="59" mass="6192">MLSSYRVGRDRAHPGDLLSSGPVVIALLSPASALVDLPVLSISAASVWPALLRLKESHT</sequence>
<accession>F0H884</accession>
<comment type="caution">
    <text evidence="1">The sequence shown here is derived from an EMBL/GenBank/DDBJ whole genome shotgun (WGS) entry which is preliminary data.</text>
</comment>
<proteinExistence type="predicted"/>
<dbReference type="AlphaFoldDB" id="F0H884"/>
<dbReference type="EMBL" id="AEXO01000081">
    <property type="protein sequence ID" value="EGC86031.1"/>
    <property type="molecule type" value="Genomic_DNA"/>
</dbReference>
<name>F0H884_9BACT</name>
<dbReference type="Proteomes" id="UP000003155">
    <property type="component" value="Unassembled WGS sequence"/>
</dbReference>
<protein>
    <submittedName>
        <fullName evidence="1">Uncharacterized protein</fullName>
    </submittedName>
</protein>
<organism evidence="1 2">
    <name type="scientific">Prevotella denticola CRIS 18C-A</name>
    <dbReference type="NCBI Taxonomy" id="944557"/>
    <lineage>
        <taxon>Bacteria</taxon>
        <taxon>Pseudomonadati</taxon>
        <taxon>Bacteroidota</taxon>
        <taxon>Bacteroidia</taxon>
        <taxon>Bacteroidales</taxon>
        <taxon>Prevotellaceae</taxon>
        <taxon>Prevotella</taxon>
    </lineage>
</organism>
<evidence type="ECO:0000313" key="2">
    <source>
        <dbReference type="Proteomes" id="UP000003155"/>
    </source>
</evidence>
<reference evidence="1 2" key="1">
    <citation type="submission" date="2011-02" db="EMBL/GenBank/DDBJ databases">
        <authorList>
            <person name="Durkin A.S."/>
            <person name="Madupu R."/>
            <person name="Torralba M."/>
            <person name="Gillis M."/>
            <person name="Methe B."/>
            <person name="Sutton G."/>
            <person name="Nelson K.E."/>
        </authorList>
    </citation>
    <scope>NUCLEOTIDE SEQUENCE [LARGE SCALE GENOMIC DNA]</scope>
    <source>
        <strain evidence="1 2">CRIS 18C-A</strain>
    </source>
</reference>
<evidence type="ECO:0000313" key="1">
    <source>
        <dbReference type="EMBL" id="EGC86031.1"/>
    </source>
</evidence>
<keyword evidence="2" id="KW-1185">Reference proteome</keyword>
<gene>
    <name evidence="1" type="ORF">HMPREF9303_0752</name>
</gene>